<proteinExistence type="inferred from homology"/>
<evidence type="ECO:0000313" key="7">
    <source>
        <dbReference type="Proteomes" id="UP000315947"/>
    </source>
</evidence>
<evidence type="ECO:0000313" key="6">
    <source>
        <dbReference type="EMBL" id="QDO86386.1"/>
    </source>
</evidence>
<accession>A0ABX5X542</accession>
<dbReference type="PRINTS" id="PR01179">
    <property type="entry name" value="ODADCRBXLASE"/>
</dbReference>
<dbReference type="Gene3D" id="2.40.37.10">
    <property type="entry name" value="Lyase, Ornithine Decarboxylase, Chain A, domain 1"/>
    <property type="match status" value="1"/>
</dbReference>
<evidence type="ECO:0000259" key="4">
    <source>
        <dbReference type="Pfam" id="PF00278"/>
    </source>
</evidence>
<dbReference type="PANTHER" id="PTHR43727:SF2">
    <property type="entry name" value="GROUP IV DECARBOXYLASE"/>
    <property type="match status" value="1"/>
</dbReference>
<dbReference type="PANTHER" id="PTHR43727">
    <property type="entry name" value="DIAMINOPIMELATE DECARBOXYLASE"/>
    <property type="match status" value="1"/>
</dbReference>
<dbReference type="InterPro" id="IPR000183">
    <property type="entry name" value="Orn/DAP/Arg_de-COase"/>
</dbReference>
<feature type="domain" description="Orn/DAP/Arg decarboxylase 2 N-terminal" evidence="5">
    <location>
        <begin position="29"/>
        <end position="277"/>
    </location>
</feature>
<organism evidence="6 7">
    <name type="scientific">Shewanella psychropiezotolerans</name>
    <dbReference type="NCBI Taxonomy" id="2593655"/>
    <lineage>
        <taxon>Bacteria</taxon>
        <taxon>Pseudomonadati</taxon>
        <taxon>Pseudomonadota</taxon>
        <taxon>Gammaproteobacteria</taxon>
        <taxon>Alteromonadales</taxon>
        <taxon>Shewanellaceae</taxon>
        <taxon>Shewanella</taxon>
    </lineage>
</organism>
<feature type="domain" description="Orn/DAP/Arg decarboxylase 2 C-terminal" evidence="4">
    <location>
        <begin position="24"/>
        <end position="388"/>
    </location>
</feature>
<dbReference type="InterPro" id="IPR022644">
    <property type="entry name" value="De-COase2_N"/>
</dbReference>
<evidence type="ECO:0000259" key="5">
    <source>
        <dbReference type="Pfam" id="PF02784"/>
    </source>
</evidence>
<dbReference type="SUPFAM" id="SSF50621">
    <property type="entry name" value="Alanine racemase C-terminal domain-like"/>
    <property type="match status" value="1"/>
</dbReference>
<dbReference type="PRINTS" id="PR01182">
    <property type="entry name" value="ORNDCRBXLASE"/>
</dbReference>
<dbReference type="InterPro" id="IPR002433">
    <property type="entry name" value="Orn_de-COase"/>
</dbReference>
<dbReference type="InterPro" id="IPR009006">
    <property type="entry name" value="Ala_racemase/Decarboxylase_C"/>
</dbReference>
<reference evidence="6 7" key="1">
    <citation type="submission" date="2019-07" db="EMBL/GenBank/DDBJ databases">
        <title>Shewanella sp. YLB-06 whole genomic sequence.</title>
        <authorList>
            <person name="Yu L."/>
        </authorList>
    </citation>
    <scope>NUCLEOTIDE SEQUENCE [LARGE SCALE GENOMIC DNA]</scope>
    <source>
        <strain evidence="6 7">YLB-06</strain>
    </source>
</reference>
<keyword evidence="2" id="KW-0663">Pyridoxal phosphate</keyword>
<name>A0ABX5X542_9GAMM</name>
<keyword evidence="7" id="KW-1185">Reference proteome</keyword>
<protein>
    <submittedName>
        <fullName evidence="6">Type III PLP-dependent enzyme</fullName>
    </submittedName>
</protein>
<dbReference type="InterPro" id="IPR022643">
    <property type="entry name" value="De-COase2_C"/>
</dbReference>
<dbReference type="CDD" id="cd06843">
    <property type="entry name" value="PLPDE_III_PvsE_like"/>
    <property type="match status" value="1"/>
</dbReference>
<dbReference type="Gene3D" id="3.20.20.10">
    <property type="entry name" value="Alanine racemase"/>
    <property type="match status" value="1"/>
</dbReference>
<evidence type="ECO:0000256" key="3">
    <source>
        <dbReference type="RuleBase" id="RU003737"/>
    </source>
</evidence>
<dbReference type="Proteomes" id="UP000315947">
    <property type="component" value="Chromosome"/>
</dbReference>
<comment type="cofactor">
    <cofactor evidence="1">
        <name>pyridoxal 5'-phosphate</name>
        <dbReference type="ChEBI" id="CHEBI:597326"/>
    </cofactor>
</comment>
<evidence type="ECO:0000256" key="2">
    <source>
        <dbReference type="ARBA" id="ARBA00022898"/>
    </source>
</evidence>
<sequence length="411" mass="46224">MDRITQAIDKLAAKQDKHTPLCAYIYDLASLRDHAKEIVSALPKNCEFYYAAKANPEEKVLKILAPLVDGFEAASGGELNWLHKCQPQMPLIFGGPGKLISDLSYAIDIDIEAIHVESLLELSRIASLCKQKQRRCRILLRMNIGLDGIEQTRLTMGGKPTPFGLDVDALDSAIAIIREQPFIELLGFHFHLMSHQLDPQRHLALMKLYFRTFKSWCRDYELDLSLLNVGGGIGIDYVNPQQKFDWPKFCSELASLIEQESMTQVSIRFECGRFVTANAGCYVMQVLDIKQSHGEWFAIGHGGTHHFRTPAAQSHDHPFFVHSRSSVKADPAPEIESGKSEFCIPEPSIKAQHVTLVGQLCTPKDVLARQQYIDKLNLGDYLVFTQAGAYAWNISHQNFLMHAAPEMVFLD</sequence>
<dbReference type="EMBL" id="CP041614">
    <property type="protein sequence ID" value="QDO86386.1"/>
    <property type="molecule type" value="Genomic_DNA"/>
</dbReference>
<dbReference type="Pfam" id="PF00278">
    <property type="entry name" value="Orn_DAP_Arg_deC"/>
    <property type="match status" value="1"/>
</dbReference>
<dbReference type="Pfam" id="PF02784">
    <property type="entry name" value="Orn_Arg_deC_N"/>
    <property type="match status" value="1"/>
</dbReference>
<gene>
    <name evidence="6" type="ORF">FM037_27840</name>
</gene>
<evidence type="ECO:0000256" key="1">
    <source>
        <dbReference type="ARBA" id="ARBA00001933"/>
    </source>
</evidence>
<comment type="similarity">
    <text evidence="3">Belongs to the Orn/Lys/Arg decarboxylase class-II family.</text>
</comment>
<dbReference type="SUPFAM" id="SSF51419">
    <property type="entry name" value="PLP-binding barrel"/>
    <property type="match status" value="1"/>
</dbReference>
<dbReference type="InterPro" id="IPR029066">
    <property type="entry name" value="PLP-binding_barrel"/>
</dbReference>
<dbReference type="RefSeq" id="WP_144048672.1">
    <property type="nucleotide sequence ID" value="NZ_CP041614.1"/>
</dbReference>